<dbReference type="Pfam" id="PF04297">
    <property type="entry name" value="UPF0122"/>
    <property type="match status" value="1"/>
</dbReference>
<evidence type="ECO:0000256" key="2">
    <source>
        <dbReference type="ARBA" id="ARBA00024764"/>
    </source>
</evidence>
<dbReference type="HAMAP" id="MF_00245">
    <property type="entry name" value="UPF0122"/>
    <property type="match status" value="1"/>
</dbReference>
<evidence type="ECO:0000256" key="1">
    <source>
        <dbReference type="ARBA" id="ARBA00008720"/>
    </source>
</evidence>
<keyword evidence="4" id="KW-0238">DNA-binding</keyword>
<dbReference type="SUPFAM" id="SSF88659">
    <property type="entry name" value="Sigma3 and sigma4 domains of RNA polymerase sigma factors"/>
    <property type="match status" value="1"/>
</dbReference>
<evidence type="ECO:0000313" key="4">
    <source>
        <dbReference type="EMBL" id="HIU63235.1"/>
    </source>
</evidence>
<reference evidence="4" key="2">
    <citation type="journal article" date="2021" name="PeerJ">
        <title>Extensive microbial diversity within the chicken gut microbiome revealed by metagenomics and culture.</title>
        <authorList>
            <person name="Gilroy R."/>
            <person name="Ravi A."/>
            <person name="Getino M."/>
            <person name="Pursley I."/>
            <person name="Horton D.L."/>
            <person name="Alikhan N.F."/>
            <person name="Baker D."/>
            <person name="Gharbi K."/>
            <person name="Hall N."/>
            <person name="Watson M."/>
            <person name="Adriaenssens E.M."/>
            <person name="Foster-Nyarko E."/>
            <person name="Jarju S."/>
            <person name="Secka A."/>
            <person name="Antonio M."/>
            <person name="Oren A."/>
            <person name="Chaudhuri R.R."/>
            <person name="La Ragione R."/>
            <person name="Hildebrand F."/>
            <person name="Pallen M.J."/>
        </authorList>
    </citation>
    <scope>NUCLEOTIDE SEQUENCE</scope>
    <source>
        <strain evidence="4">9366</strain>
    </source>
</reference>
<gene>
    <name evidence="4" type="ORF">IAB07_05670</name>
</gene>
<accession>A0A9D1MMH8</accession>
<comment type="similarity">
    <text evidence="1 3">Belongs to the UPF0122 family.</text>
</comment>
<dbReference type="PANTHER" id="PTHR40083:SF1">
    <property type="entry name" value="UPF0122 PROTEIN YLXM"/>
    <property type="match status" value="1"/>
</dbReference>
<dbReference type="InterPro" id="IPR013324">
    <property type="entry name" value="RNA_pol_sigma_r3/r4-like"/>
</dbReference>
<dbReference type="EMBL" id="DVNJ01000031">
    <property type="protein sequence ID" value="HIU63235.1"/>
    <property type="molecule type" value="Genomic_DNA"/>
</dbReference>
<dbReference type="InterPro" id="IPR007394">
    <property type="entry name" value="UPF0122"/>
</dbReference>
<dbReference type="PANTHER" id="PTHR40083">
    <property type="entry name" value="UPF0122 PROTEIN CBO2450/CLC_2298"/>
    <property type="match status" value="1"/>
</dbReference>
<dbReference type="InterPro" id="IPR036388">
    <property type="entry name" value="WH-like_DNA-bd_sf"/>
</dbReference>
<protein>
    <recommendedName>
        <fullName evidence="3">UPF0122 protein IAB07_05670</fullName>
    </recommendedName>
</protein>
<dbReference type="AlphaFoldDB" id="A0A9D1MMH8"/>
<dbReference type="Proteomes" id="UP000824145">
    <property type="component" value="Unassembled WGS sequence"/>
</dbReference>
<comment type="function">
    <text evidence="2 3">Might take part in the signal recognition particle (SRP) pathway. This is inferred from the conservation of its genetic proximity to ftsY/ffh. May be a regulatory protein.</text>
</comment>
<reference evidence="4" key="1">
    <citation type="submission" date="2020-10" db="EMBL/GenBank/DDBJ databases">
        <authorList>
            <person name="Gilroy R."/>
        </authorList>
    </citation>
    <scope>NUCLEOTIDE SEQUENCE</scope>
    <source>
        <strain evidence="4">9366</strain>
    </source>
</reference>
<comment type="caution">
    <text evidence="4">The sequence shown here is derived from an EMBL/GenBank/DDBJ whole genome shotgun (WGS) entry which is preliminary data.</text>
</comment>
<evidence type="ECO:0000313" key="5">
    <source>
        <dbReference type="Proteomes" id="UP000824145"/>
    </source>
</evidence>
<sequence>MEKKDKLYIGLYNDYYGALLTDYQRELVDMYYNRDMSLGEIAKEHRISPQGVRDALKRAERTLEETESKLKMVERSDRLREILDKIAACGEDAAELARKAKDLLDS</sequence>
<proteinExistence type="inferred from homology"/>
<dbReference type="GO" id="GO:0003677">
    <property type="term" value="F:DNA binding"/>
    <property type="evidence" value="ECO:0007669"/>
    <property type="project" value="UniProtKB-KW"/>
</dbReference>
<evidence type="ECO:0000256" key="3">
    <source>
        <dbReference type="HAMAP-Rule" id="MF_00245"/>
    </source>
</evidence>
<dbReference type="Gene3D" id="1.10.10.10">
    <property type="entry name" value="Winged helix-like DNA-binding domain superfamily/Winged helix DNA-binding domain"/>
    <property type="match status" value="1"/>
</dbReference>
<organism evidence="4 5">
    <name type="scientific">Candidatus Caccalectryoclostridium excrementigallinarum</name>
    <dbReference type="NCBI Taxonomy" id="2840710"/>
    <lineage>
        <taxon>Bacteria</taxon>
        <taxon>Bacillati</taxon>
        <taxon>Bacillota</taxon>
        <taxon>Clostridia</taxon>
        <taxon>Christensenellales</taxon>
        <taxon>Christensenellaceae</taxon>
        <taxon>Christensenellaceae incertae sedis</taxon>
        <taxon>Candidatus Caccalectryoclostridium</taxon>
    </lineage>
</organism>
<name>A0A9D1MMH8_9FIRM</name>